<comment type="caution">
    <text evidence="1">The sequence shown here is derived from an EMBL/GenBank/DDBJ whole genome shotgun (WGS) entry which is preliminary data.</text>
</comment>
<sequence>MTTRDQMETASPAAGDLDVDAIRSRVRELKQVCWDCTEHAPETSPADVEDLLNRCVLEIESGVKQIVSEYSDVSGFGQEDLDAFLGQLKKELDAVQAENNKISDEVELITRSIMADSSALEGDLEGLEYSLDLIGSQGLMKENAGKVGMDYQSSLMNTDVCHKFEALDLESQIEEKKMLLKSLEYIDCQLRKDDTVEQIEDALTGLKVIEIDGSCIRLSLNTYLPKYKSYQQKIEEAVETVELNHELLIELVDGCLEIKNVEIFPNDVHIDDIVDAAKDFRQSFSELTIHQTPLEWFVRKVQERLIMSTLRRLAVKTAARSRHFLEYVDRDETIIAHMAGGIDALIKVPQGWPMLNIALKLKSLQSSDHHARNIYSSYLRKVEEAANSLDPQQRMNLSSFMDDIEKILKEKDFEFQSSKS</sequence>
<proteinExistence type="predicted"/>
<reference evidence="1 2" key="1">
    <citation type="submission" date="2024-11" db="EMBL/GenBank/DDBJ databases">
        <title>Chromosome-level genome assembly of Eucalyptus globulus Labill. provides insights into its genome evolution.</title>
        <authorList>
            <person name="Li X."/>
        </authorList>
    </citation>
    <scope>NUCLEOTIDE SEQUENCE [LARGE SCALE GENOMIC DNA]</scope>
    <source>
        <strain evidence="1">CL2024</strain>
        <tissue evidence="1">Fresh tender leaves</tissue>
    </source>
</reference>
<evidence type="ECO:0000313" key="1">
    <source>
        <dbReference type="EMBL" id="KAL3724560.1"/>
    </source>
</evidence>
<dbReference type="PANTHER" id="PTHR36037:SF1">
    <property type="entry name" value="RNA-DIRECTED DNA POLYMERASE (REVERSE TRANSCRIPTASE)-RELATED FAMILY PROTEIN"/>
    <property type="match status" value="1"/>
</dbReference>
<keyword evidence="2" id="KW-1185">Reference proteome</keyword>
<gene>
    <name evidence="1" type="ORF">ACJRO7_029693</name>
</gene>
<protein>
    <submittedName>
        <fullName evidence="1">Uncharacterized protein</fullName>
    </submittedName>
</protein>
<evidence type="ECO:0000313" key="2">
    <source>
        <dbReference type="Proteomes" id="UP001634007"/>
    </source>
</evidence>
<accession>A0ABD3JLU5</accession>
<dbReference type="PANTHER" id="PTHR36037">
    <property type="entry name" value="RNA-DIRECTED DNA POLYMERASE (REVERSE TRANSCRIPTASE)-RELATED FAMILY PROTEIN"/>
    <property type="match status" value="1"/>
</dbReference>
<organism evidence="1 2">
    <name type="scientific">Eucalyptus globulus</name>
    <name type="common">Tasmanian blue gum</name>
    <dbReference type="NCBI Taxonomy" id="34317"/>
    <lineage>
        <taxon>Eukaryota</taxon>
        <taxon>Viridiplantae</taxon>
        <taxon>Streptophyta</taxon>
        <taxon>Embryophyta</taxon>
        <taxon>Tracheophyta</taxon>
        <taxon>Spermatophyta</taxon>
        <taxon>Magnoliopsida</taxon>
        <taxon>eudicotyledons</taxon>
        <taxon>Gunneridae</taxon>
        <taxon>Pentapetalae</taxon>
        <taxon>rosids</taxon>
        <taxon>malvids</taxon>
        <taxon>Myrtales</taxon>
        <taxon>Myrtaceae</taxon>
        <taxon>Myrtoideae</taxon>
        <taxon>Eucalypteae</taxon>
        <taxon>Eucalyptus</taxon>
    </lineage>
</organism>
<dbReference type="AlphaFoldDB" id="A0ABD3JLU5"/>
<name>A0ABD3JLU5_EUCGL</name>
<dbReference type="EMBL" id="JBJKBG010000008">
    <property type="protein sequence ID" value="KAL3724560.1"/>
    <property type="molecule type" value="Genomic_DNA"/>
</dbReference>
<dbReference type="Proteomes" id="UP001634007">
    <property type="component" value="Unassembled WGS sequence"/>
</dbReference>